<proteinExistence type="predicted"/>
<comment type="caution">
    <text evidence="1">The sequence shown here is derived from an EMBL/GenBank/DDBJ whole genome shotgun (WGS) entry which is preliminary data.</text>
</comment>
<name>A0A839QUA6_9MICC</name>
<dbReference type="RefSeq" id="WP_183513204.1">
    <property type="nucleotide sequence ID" value="NZ_BAABGK010000100.1"/>
</dbReference>
<protein>
    <submittedName>
        <fullName evidence="1">Lambda repressor-like predicted transcriptional regulator</fullName>
    </submittedName>
</protein>
<dbReference type="EMBL" id="JACHVS010000005">
    <property type="protein sequence ID" value="MBB2997546.1"/>
    <property type="molecule type" value="Genomic_DNA"/>
</dbReference>
<accession>A0A839QUA6</accession>
<sequence>MKMPVDNQQVRQWLEATAPGVSISQLATQADISRITLHQQFRRGNVPELSLIAIARSLSLNPLEVLQEFSEYSDLVACEPDPVEVLAFIDWPELLQGVGKAYRGEKICEDSLGDVVFSDGSRVWVDAIDPGSLRKKVCDAEGLSSSNLASSLRGVLKVPLAITFARLAGTPLSSAFVTAGALSPEEAGWSANARSKALSARPIPELLTVVENRVTAANKFEKRVNAFKEGLG</sequence>
<dbReference type="AlphaFoldDB" id="A0A839QUA6"/>
<gene>
    <name evidence="1" type="ORF">E9229_003818</name>
</gene>
<evidence type="ECO:0000313" key="1">
    <source>
        <dbReference type="EMBL" id="MBB2997546.1"/>
    </source>
</evidence>
<reference evidence="1 2" key="1">
    <citation type="submission" date="2020-08" db="EMBL/GenBank/DDBJ databases">
        <title>Sequencing the genomes of 1000 actinobacteria strains.</title>
        <authorList>
            <person name="Klenk H.-P."/>
        </authorList>
    </citation>
    <scope>NUCLEOTIDE SEQUENCE [LARGE SCALE GENOMIC DNA]</scope>
    <source>
        <strain evidence="1 2">DSM 22826</strain>
    </source>
</reference>
<dbReference type="Proteomes" id="UP000523000">
    <property type="component" value="Unassembled WGS sequence"/>
</dbReference>
<organism evidence="1 2">
    <name type="scientific">Paeniglutamicibacter cryotolerans</name>
    <dbReference type="NCBI Taxonomy" id="670079"/>
    <lineage>
        <taxon>Bacteria</taxon>
        <taxon>Bacillati</taxon>
        <taxon>Actinomycetota</taxon>
        <taxon>Actinomycetes</taxon>
        <taxon>Micrococcales</taxon>
        <taxon>Micrococcaceae</taxon>
        <taxon>Paeniglutamicibacter</taxon>
    </lineage>
</organism>
<evidence type="ECO:0000313" key="2">
    <source>
        <dbReference type="Proteomes" id="UP000523000"/>
    </source>
</evidence>
<keyword evidence="2" id="KW-1185">Reference proteome</keyword>